<gene>
    <name evidence="1" type="ordered locus">LILAB_18250</name>
</gene>
<dbReference type="EMBL" id="CP002830">
    <property type="protein sequence ID" value="AEI65552.1"/>
    <property type="molecule type" value="Genomic_DNA"/>
</dbReference>
<protein>
    <submittedName>
        <fullName evidence="1">Uncharacterized protein</fullName>
    </submittedName>
</protein>
<evidence type="ECO:0000313" key="2">
    <source>
        <dbReference type="Proteomes" id="UP000000488"/>
    </source>
</evidence>
<dbReference type="AlphaFoldDB" id="F8CRK7"/>
<dbReference type="STRING" id="483219.LILAB_18250"/>
<reference evidence="1 2" key="1">
    <citation type="journal article" date="2011" name="J. Bacteriol.">
        <title>Genome sequence of the halotolerant marine bacterium Myxococcus fulvus HW-1.</title>
        <authorList>
            <person name="Li Z.F."/>
            <person name="Li X."/>
            <person name="Liu H."/>
            <person name="Liu X."/>
            <person name="Han K."/>
            <person name="Wu Z.H."/>
            <person name="Hu W."/>
            <person name="Li F.F."/>
            <person name="Li Y.Z."/>
        </authorList>
    </citation>
    <scope>NUCLEOTIDE SEQUENCE [LARGE SCALE GENOMIC DNA]</scope>
    <source>
        <strain evidence="2">ATCC BAA-855 / HW-1</strain>
    </source>
</reference>
<accession>F8CRK7</accession>
<dbReference type="HOGENOM" id="CLU_2684035_0_0_7"/>
<name>F8CRK7_MYXFH</name>
<dbReference type="Proteomes" id="UP000000488">
    <property type="component" value="Chromosome"/>
</dbReference>
<evidence type="ECO:0000313" key="1">
    <source>
        <dbReference type="EMBL" id="AEI65552.1"/>
    </source>
</evidence>
<organism evidence="1 2">
    <name type="scientific">Myxococcus fulvus (strain ATCC BAA-855 / HW-1)</name>
    <dbReference type="NCBI Taxonomy" id="483219"/>
    <lineage>
        <taxon>Bacteria</taxon>
        <taxon>Pseudomonadati</taxon>
        <taxon>Myxococcota</taxon>
        <taxon>Myxococcia</taxon>
        <taxon>Myxococcales</taxon>
        <taxon>Cystobacterineae</taxon>
        <taxon>Myxococcaceae</taxon>
        <taxon>Myxococcus</taxon>
    </lineage>
</organism>
<proteinExistence type="predicted"/>
<sequence>MATLDELVDLWRGLVGRLPRFVEAEFPRLIEQHGSARVQAVIRKVARAGHRRTPDRLRLLYGLLGEHLPADVEE</sequence>
<dbReference type="KEGG" id="mfu:LILAB_18250"/>